<protein>
    <submittedName>
        <fullName evidence="2">Uncharacterized membrane protein</fullName>
    </submittedName>
</protein>
<evidence type="ECO:0000313" key="3">
    <source>
        <dbReference type="Proteomes" id="UP000199391"/>
    </source>
</evidence>
<feature type="transmembrane region" description="Helical" evidence="1">
    <location>
        <begin position="49"/>
        <end position="68"/>
    </location>
</feature>
<accession>A0A1I7LV81</accession>
<evidence type="ECO:0000256" key="1">
    <source>
        <dbReference type="SAM" id="Phobius"/>
    </source>
</evidence>
<keyword evidence="1" id="KW-0812">Transmembrane</keyword>
<keyword evidence="3" id="KW-1185">Reference proteome</keyword>
<dbReference type="Pfam" id="PF10003">
    <property type="entry name" value="DUF2244"/>
    <property type="match status" value="1"/>
</dbReference>
<dbReference type="EMBL" id="FPBO01000039">
    <property type="protein sequence ID" value="SFV13588.1"/>
    <property type="molecule type" value="Genomic_DNA"/>
</dbReference>
<dbReference type="STRING" id="1035707.SAMN05216552_103936"/>
<dbReference type="InterPro" id="IPR019253">
    <property type="entry name" value="DUF2244_TM"/>
</dbReference>
<dbReference type="AlphaFoldDB" id="A0A1I7LV81"/>
<dbReference type="Proteomes" id="UP000199391">
    <property type="component" value="Unassembled WGS sequence"/>
</dbReference>
<sequence>MQRDIDKREWILRRNCSLSPRQTAVAYALLCALSFTVAAVFLLQGVWQVLFFTAVEMAAVTFAFLYYARHATDYEHVVLTRGCLLVERVCAGKVVQTELDPYFTRVAVPRRGGELIGLEARGVKLEIGCYAMEAQRRQFARELQGELRGGMFS</sequence>
<organism evidence="2 3">
    <name type="scientific">Pseudoduganella namucuonensis</name>
    <dbReference type="NCBI Taxonomy" id="1035707"/>
    <lineage>
        <taxon>Bacteria</taxon>
        <taxon>Pseudomonadati</taxon>
        <taxon>Pseudomonadota</taxon>
        <taxon>Betaproteobacteria</taxon>
        <taxon>Burkholderiales</taxon>
        <taxon>Oxalobacteraceae</taxon>
        <taxon>Telluria group</taxon>
        <taxon>Pseudoduganella</taxon>
    </lineage>
</organism>
<name>A0A1I7LV81_9BURK</name>
<keyword evidence="1" id="KW-1133">Transmembrane helix</keyword>
<dbReference type="RefSeq" id="WP_177307608.1">
    <property type="nucleotide sequence ID" value="NZ_FPBO01000039.1"/>
</dbReference>
<gene>
    <name evidence="2" type="ORF">SAMN05216552_103936</name>
</gene>
<evidence type="ECO:0000313" key="2">
    <source>
        <dbReference type="EMBL" id="SFV13588.1"/>
    </source>
</evidence>
<reference evidence="3" key="1">
    <citation type="submission" date="2016-10" db="EMBL/GenBank/DDBJ databases">
        <authorList>
            <person name="Varghese N."/>
            <person name="Submissions S."/>
        </authorList>
    </citation>
    <scope>NUCLEOTIDE SEQUENCE [LARGE SCALE GENOMIC DNA]</scope>
    <source>
        <strain evidence="3">CGMCC 1.11014</strain>
    </source>
</reference>
<keyword evidence="1" id="KW-0472">Membrane</keyword>
<proteinExistence type="predicted"/>
<feature type="transmembrane region" description="Helical" evidence="1">
    <location>
        <begin position="24"/>
        <end position="43"/>
    </location>
</feature>